<evidence type="ECO:0000256" key="1">
    <source>
        <dbReference type="SAM" id="SignalP"/>
    </source>
</evidence>
<keyword evidence="4" id="KW-1185">Reference proteome</keyword>
<protein>
    <submittedName>
        <fullName evidence="3">GDSL-type esterase/lipase family protein</fullName>
    </submittedName>
</protein>
<organism evidence="3 4">
    <name type="scientific">Flavihumibacter fluminis</name>
    <dbReference type="NCBI Taxonomy" id="2909236"/>
    <lineage>
        <taxon>Bacteria</taxon>
        <taxon>Pseudomonadati</taxon>
        <taxon>Bacteroidota</taxon>
        <taxon>Chitinophagia</taxon>
        <taxon>Chitinophagales</taxon>
        <taxon>Chitinophagaceae</taxon>
        <taxon>Flavihumibacter</taxon>
    </lineage>
</organism>
<dbReference type="Gene3D" id="3.40.50.1110">
    <property type="entry name" value="SGNH hydrolase"/>
    <property type="match status" value="1"/>
</dbReference>
<accession>A0ABS9BNT1</accession>
<dbReference type="Pfam" id="PF13472">
    <property type="entry name" value="Lipase_GDSL_2"/>
    <property type="match status" value="1"/>
</dbReference>
<dbReference type="InterPro" id="IPR036514">
    <property type="entry name" value="SGNH_hydro_sf"/>
</dbReference>
<keyword evidence="1" id="KW-0732">Signal</keyword>
<feature type="signal peptide" evidence="1">
    <location>
        <begin position="1"/>
        <end position="27"/>
    </location>
</feature>
<evidence type="ECO:0000313" key="3">
    <source>
        <dbReference type="EMBL" id="MCF1716884.1"/>
    </source>
</evidence>
<sequence length="246" mass="28096">MQIPSKKILISTLLIALFSMAMLPVLAQQKVPSVDDAKAPSLAFYQGKPFYEAIRKFQQEDSIRMPASKSILLIGSSSFTYWKDVATYFPGYRIVNRGFGGSSLPDLIRYQDYIIYPYDPKQILIYCGENDFAAADTVTVAMVVNRFKQLFWDIRVRLPRVPISYISMKPSPSRAALLPKFKEANQQIKDFLATQKATSYIDVYQAMLQSDGRPIGEIFTSDSLHMNPKGYLIWQKQIRNHLKKTN</sequence>
<feature type="domain" description="SGNH hydrolase-type esterase" evidence="2">
    <location>
        <begin position="84"/>
        <end position="231"/>
    </location>
</feature>
<evidence type="ECO:0000259" key="2">
    <source>
        <dbReference type="Pfam" id="PF13472"/>
    </source>
</evidence>
<name>A0ABS9BNT1_9BACT</name>
<evidence type="ECO:0000313" key="4">
    <source>
        <dbReference type="Proteomes" id="UP001200145"/>
    </source>
</evidence>
<dbReference type="SUPFAM" id="SSF52266">
    <property type="entry name" value="SGNH hydrolase"/>
    <property type="match status" value="1"/>
</dbReference>
<comment type="caution">
    <text evidence="3">The sequence shown here is derived from an EMBL/GenBank/DDBJ whole genome shotgun (WGS) entry which is preliminary data.</text>
</comment>
<reference evidence="3 4" key="1">
    <citation type="submission" date="2022-01" db="EMBL/GenBank/DDBJ databases">
        <title>Flavihumibacter sp. nov., isolated from sediment of a river.</title>
        <authorList>
            <person name="Liu H."/>
        </authorList>
    </citation>
    <scope>NUCLEOTIDE SEQUENCE [LARGE SCALE GENOMIC DNA]</scope>
    <source>
        <strain evidence="3 4">RY-1</strain>
    </source>
</reference>
<gene>
    <name evidence="3" type="ORF">L0U88_19745</name>
</gene>
<feature type="chain" id="PRO_5047058716" evidence="1">
    <location>
        <begin position="28"/>
        <end position="246"/>
    </location>
</feature>
<dbReference type="InterPro" id="IPR013830">
    <property type="entry name" value="SGNH_hydro"/>
</dbReference>
<dbReference type="RefSeq" id="WP_234868445.1">
    <property type="nucleotide sequence ID" value="NZ_JAKEVY010000007.1"/>
</dbReference>
<proteinExistence type="predicted"/>
<dbReference type="Proteomes" id="UP001200145">
    <property type="component" value="Unassembled WGS sequence"/>
</dbReference>
<dbReference type="EMBL" id="JAKEVY010000007">
    <property type="protein sequence ID" value="MCF1716884.1"/>
    <property type="molecule type" value="Genomic_DNA"/>
</dbReference>